<dbReference type="GeneID" id="104604297"/>
<evidence type="ECO:0000313" key="12">
    <source>
        <dbReference type="Proteomes" id="UP000189703"/>
    </source>
</evidence>
<dbReference type="AlphaFoldDB" id="A0A1U8AUP1"/>
<dbReference type="InterPro" id="IPR045870">
    <property type="entry name" value="TryX_NRX_thioredoxin_dom"/>
</dbReference>
<dbReference type="InterPro" id="IPR004146">
    <property type="entry name" value="DC1"/>
</dbReference>
<accession>A0A1U8AUP1</accession>
<name>A0A1U8AUP1_NELNU</name>
<dbReference type="SUPFAM" id="SSF52833">
    <property type="entry name" value="Thioredoxin-like"/>
    <property type="match status" value="2"/>
</dbReference>
<evidence type="ECO:0000256" key="8">
    <source>
        <dbReference type="ARBA" id="ARBA00047388"/>
    </source>
</evidence>
<dbReference type="InterPro" id="IPR002219">
    <property type="entry name" value="PKC_DAG/PE"/>
</dbReference>
<evidence type="ECO:0000256" key="5">
    <source>
        <dbReference type="ARBA" id="ARBA00023002"/>
    </source>
</evidence>
<dbReference type="PANTHER" id="PTHR13871:SF7">
    <property type="entry name" value="NUCLEOREDOXIN 2-RELATED"/>
    <property type="match status" value="1"/>
</dbReference>
<dbReference type="STRING" id="4432.A0A1U8AUP1"/>
<comment type="similarity">
    <text evidence="7">Belongs to the nucleoredoxin family.</text>
</comment>
<keyword evidence="5" id="KW-0560">Oxidoreductase</keyword>
<dbReference type="Gene3D" id="3.40.30.10">
    <property type="entry name" value="Glutaredoxin"/>
    <property type="match status" value="2"/>
</dbReference>
<evidence type="ECO:0000256" key="3">
    <source>
        <dbReference type="ARBA" id="ARBA00022737"/>
    </source>
</evidence>
<dbReference type="EC" id="1.8.1.8" evidence="1"/>
<dbReference type="GO" id="GO:0046872">
    <property type="term" value="F:metal ion binding"/>
    <property type="evidence" value="ECO:0007669"/>
    <property type="project" value="UniProtKB-KW"/>
</dbReference>
<evidence type="ECO:0000256" key="9">
    <source>
        <dbReference type="ARBA" id="ARBA00047804"/>
    </source>
</evidence>
<feature type="domain" description="Thioredoxin" evidence="11">
    <location>
        <begin position="199"/>
        <end position="361"/>
    </location>
</feature>
<sequence length="429" mass="48656">MKQEVLNLEKNKKGLKEEDAVNGESKKDFSSRFLSLLASKDRDFLLSSTGDQVKVSDLEGKVVGIYFSANWYQPCRNFTPVLAGVYEQLKDRGCGFEVVFVSSDEDSDAFASYRACMPWLAIPFSDLESKKALNRRFQVEGIPCLIILQPDDNEDESTLREGVELIYRYGVRAFPFTKQRLEELEKEEKEKHENQTITKLLINHNRSFLLSQSILKQVEVESLVGRTIGLYFSAQWCLPCLRFTPKLISIYHKIKQVIVEKKRAADSKEEGFEIVFVSSDRDRAAFDSYFGTMPWLALPFGDPTIKNLTRYFDVQGIPCLVILGPDGKTLTKHGRNLINLYQEKAYPFTKAQLEILEKQRNEEAKGLPVTEHHAGHRHELTLVSEGSGGGPFICCECDEQGSGWAYQCIECGYEVHTKCVKAVKRGSTG</sequence>
<dbReference type="RefSeq" id="XP_010266892.1">
    <property type="nucleotide sequence ID" value="XM_010268590.2"/>
</dbReference>
<dbReference type="SUPFAM" id="SSF57889">
    <property type="entry name" value="Cysteine-rich domain"/>
    <property type="match status" value="1"/>
</dbReference>
<dbReference type="InterPro" id="IPR012336">
    <property type="entry name" value="Thioredoxin-like_fold"/>
</dbReference>
<comment type="catalytic activity">
    <reaction evidence="9">
        <text>[protein]-dithiol + NADP(+) = [protein]-disulfide + NADPH + H(+)</text>
        <dbReference type="Rhea" id="RHEA:18753"/>
        <dbReference type="Rhea" id="RHEA-COMP:10593"/>
        <dbReference type="Rhea" id="RHEA-COMP:10594"/>
        <dbReference type="ChEBI" id="CHEBI:15378"/>
        <dbReference type="ChEBI" id="CHEBI:29950"/>
        <dbReference type="ChEBI" id="CHEBI:50058"/>
        <dbReference type="ChEBI" id="CHEBI:57783"/>
        <dbReference type="ChEBI" id="CHEBI:58349"/>
        <dbReference type="EC" id="1.8.1.8"/>
    </reaction>
</comment>
<evidence type="ECO:0000256" key="1">
    <source>
        <dbReference type="ARBA" id="ARBA00012612"/>
    </source>
</evidence>
<dbReference type="InterPro" id="IPR046349">
    <property type="entry name" value="C1-like_sf"/>
</dbReference>
<dbReference type="SMART" id="SM00109">
    <property type="entry name" value="C1"/>
    <property type="match status" value="1"/>
</dbReference>
<dbReference type="GO" id="GO:0004791">
    <property type="term" value="F:thioredoxin-disulfide reductase (NADPH) activity"/>
    <property type="evidence" value="ECO:0007669"/>
    <property type="project" value="InterPro"/>
</dbReference>
<dbReference type="InterPro" id="IPR036249">
    <property type="entry name" value="Thioredoxin-like_sf"/>
</dbReference>
<proteinExistence type="inferred from homology"/>
<dbReference type="OMA" id="NWYSPCT"/>
<keyword evidence="2" id="KW-0479">Metal-binding</keyword>
<dbReference type="InterPro" id="IPR052259">
    <property type="entry name" value="Nucleoredoxin-like"/>
</dbReference>
<dbReference type="Pfam" id="PF13905">
    <property type="entry name" value="Thioredoxin_8"/>
    <property type="match status" value="2"/>
</dbReference>
<evidence type="ECO:0000256" key="2">
    <source>
        <dbReference type="ARBA" id="ARBA00022723"/>
    </source>
</evidence>
<dbReference type="Proteomes" id="UP000189703">
    <property type="component" value="Unplaced"/>
</dbReference>
<dbReference type="InParanoid" id="A0A1U8AUP1"/>
<dbReference type="CDD" id="cd03009">
    <property type="entry name" value="TryX_like_TryX_NRX"/>
    <property type="match status" value="1"/>
</dbReference>
<gene>
    <name evidence="13" type="primary">LOC104604297</name>
</gene>
<feature type="domain" description="Thioredoxin" evidence="11">
    <location>
        <begin position="35"/>
        <end position="186"/>
    </location>
</feature>
<reference evidence="13" key="1">
    <citation type="submission" date="2025-08" db="UniProtKB">
        <authorList>
            <consortium name="RefSeq"/>
        </authorList>
    </citation>
    <scope>IDENTIFICATION</scope>
</reference>
<dbReference type="PROSITE" id="PS51352">
    <property type="entry name" value="THIOREDOXIN_2"/>
    <property type="match status" value="2"/>
</dbReference>
<dbReference type="PANTHER" id="PTHR13871">
    <property type="entry name" value="THIOREDOXIN"/>
    <property type="match status" value="1"/>
</dbReference>
<protein>
    <recommendedName>
        <fullName evidence="1">protein-disulfide reductase</fullName>
        <ecNumber evidence="1">1.8.1.8</ecNumber>
    </recommendedName>
</protein>
<dbReference type="KEGG" id="nnu:104604297"/>
<keyword evidence="12" id="KW-1185">Reference proteome</keyword>
<feature type="domain" description="Phorbol-ester/DAG-type" evidence="10">
    <location>
        <begin position="377"/>
        <end position="427"/>
    </location>
</feature>
<keyword evidence="3" id="KW-0677">Repeat</keyword>
<keyword evidence="6" id="KW-0520">NAD</keyword>
<evidence type="ECO:0000256" key="6">
    <source>
        <dbReference type="ARBA" id="ARBA00023027"/>
    </source>
</evidence>
<keyword evidence="4" id="KW-0862">Zinc</keyword>
<evidence type="ECO:0000256" key="7">
    <source>
        <dbReference type="ARBA" id="ARBA00025782"/>
    </source>
</evidence>
<evidence type="ECO:0000256" key="4">
    <source>
        <dbReference type="ARBA" id="ARBA00022833"/>
    </source>
</evidence>
<dbReference type="eggNOG" id="KOG2501">
    <property type="taxonomic scope" value="Eukaryota"/>
</dbReference>
<evidence type="ECO:0000259" key="11">
    <source>
        <dbReference type="PROSITE" id="PS51352"/>
    </source>
</evidence>
<dbReference type="OrthoDB" id="409136at2759"/>
<dbReference type="PROSITE" id="PS50081">
    <property type="entry name" value="ZF_DAG_PE_2"/>
    <property type="match status" value="1"/>
</dbReference>
<dbReference type="InterPro" id="IPR013766">
    <property type="entry name" value="Thioredoxin_domain"/>
</dbReference>
<dbReference type="Pfam" id="PF03107">
    <property type="entry name" value="C1_2"/>
    <property type="match status" value="1"/>
</dbReference>
<comment type="catalytic activity">
    <reaction evidence="8">
        <text>[protein]-dithiol + NAD(+) = [protein]-disulfide + NADH + H(+)</text>
        <dbReference type="Rhea" id="RHEA:18749"/>
        <dbReference type="Rhea" id="RHEA-COMP:10593"/>
        <dbReference type="Rhea" id="RHEA-COMP:10594"/>
        <dbReference type="ChEBI" id="CHEBI:15378"/>
        <dbReference type="ChEBI" id="CHEBI:29950"/>
        <dbReference type="ChEBI" id="CHEBI:50058"/>
        <dbReference type="ChEBI" id="CHEBI:57540"/>
        <dbReference type="ChEBI" id="CHEBI:57945"/>
        <dbReference type="EC" id="1.8.1.8"/>
    </reaction>
</comment>
<evidence type="ECO:0000313" key="13">
    <source>
        <dbReference type="RefSeq" id="XP_010266892.1"/>
    </source>
</evidence>
<evidence type="ECO:0000259" key="10">
    <source>
        <dbReference type="PROSITE" id="PS50081"/>
    </source>
</evidence>
<organism evidence="12 13">
    <name type="scientific">Nelumbo nucifera</name>
    <name type="common">Sacred lotus</name>
    <dbReference type="NCBI Taxonomy" id="4432"/>
    <lineage>
        <taxon>Eukaryota</taxon>
        <taxon>Viridiplantae</taxon>
        <taxon>Streptophyta</taxon>
        <taxon>Embryophyta</taxon>
        <taxon>Tracheophyta</taxon>
        <taxon>Spermatophyta</taxon>
        <taxon>Magnoliopsida</taxon>
        <taxon>Proteales</taxon>
        <taxon>Nelumbonaceae</taxon>
        <taxon>Nelumbo</taxon>
    </lineage>
</organism>